<evidence type="ECO:0000313" key="9">
    <source>
        <dbReference type="Proteomes" id="UP000663444"/>
    </source>
</evidence>
<dbReference type="Pfam" id="PF00682">
    <property type="entry name" value="HMGL-like"/>
    <property type="match status" value="1"/>
</dbReference>
<evidence type="ECO:0000256" key="4">
    <source>
        <dbReference type="ARBA" id="ARBA00022723"/>
    </source>
</evidence>
<organism evidence="8 9">
    <name type="scientific">Azospira restricta</name>
    <dbReference type="NCBI Taxonomy" id="404405"/>
    <lineage>
        <taxon>Bacteria</taxon>
        <taxon>Pseudomonadati</taxon>
        <taxon>Pseudomonadota</taxon>
        <taxon>Betaproteobacteria</taxon>
        <taxon>Rhodocyclales</taxon>
        <taxon>Rhodocyclaceae</taxon>
        <taxon>Azospira</taxon>
    </lineage>
</organism>
<comment type="catalytic activity">
    <reaction evidence="6">
        <text>(3S)-3-hydroxy-3-methylglutaryl-CoA = acetoacetate + acetyl-CoA</text>
        <dbReference type="Rhea" id="RHEA:24404"/>
        <dbReference type="ChEBI" id="CHEBI:13705"/>
        <dbReference type="ChEBI" id="CHEBI:43074"/>
        <dbReference type="ChEBI" id="CHEBI:57288"/>
        <dbReference type="EC" id="4.1.3.4"/>
    </reaction>
</comment>
<dbReference type="InterPro" id="IPR013785">
    <property type="entry name" value="Aldolase_TIM"/>
</dbReference>
<comment type="similarity">
    <text evidence="2">Belongs to the HMG-CoA lyase family.</text>
</comment>
<evidence type="ECO:0000256" key="5">
    <source>
        <dbReference type="ARBA" id="ARBA00023239"/>
    </source>
</evidence>
<dbReference type="InterPro" id="IPR000891">
    <property type="entry name" value="PYR_CT"/>
</dbReference>
<gene>
    <name evidence="8" type="ORF">IWH25_03985</name>
</gene>
<protein>
    <recommendedName>
        <fullName evidence="3">hydroxymethylglutaryl-CoA lyase</fullName>
        <ecNumber evidence="3">4.1.3.4</ecNumber>
    </recommendedName>
</protein>
<dbReference type="SUPFAM" id="SSF51569">
    <property type="entry name" value="Aldolase"/>
    <property type="match status" value="1"/>
</dbReference>
<dbReference type="RefSeq" id="WP_203388068.1">
    <property type="nucleotide sequence ID" value="NZ_CP064781.1"/>
</dbReference>
<dbReference type="GO" id="GO:0046951">
    <property type="term" value="P:ketone body biosynthetic process"/>
    <property type="evidence" value="ECO:0007669"/>
    <property type="project" value="TreeGrafter"/>
</dbReference>
<dbReference type="GO" id="GO:0004419">
    <property type="term" value="F:hydroxymethylglutaryl-CoA lyase activity"/>
    <property type="evidence" value="ECO:0007669"/>
    <property type="project" value="UniProtKB-EC"/>
</dbReference>
<proteinExistence type="inferred from homology"/>
<dbReference type="PANTHER" id="PTHR42738">
    <property type="entry name" value="HYDROXYMETHYLGLUTARYL-COA LYASE"/>
    <property type="match status" value="1"/>
</dbReference>
<reference evidence="8" key="1">
    <citation type="submission" date="2020-11" db="EMBL/GenBank/DDBJ databases">
        <title>Azospira restricta DSM 18626 genome sequence.</title>
        <authorList>
            <person name="Moe W.M."/>
        </authorList>
    </citation>
    <scope>NUCLEOTIDE SEQUENCE</scope>
    <source>
        <strain evidence="8">DSM 18626</strain>
    </source>
</reference>
<keyword evidence="9" id="KW-1185">Reference proteome</keyword>
<dbReference type="InterPro" id="IPR000138">
    <property type="entry name" value="HMG_CoA_lyase_AS"/>
</dbReference>
<dbReference type="AlphaFoldDB" id="A0A974SQE5"/>
<dbReference type="FunFam" id="3.20.20.70:FF:000201">
    <property type="entry name" value="Hydroxymethylglutaryl-CoA lyase"/>
    <property type="match status" value="1"/>
</dbReference>
<dbReference type="PROSITE" id="PS50991">
    <property type="entry name" value="PYR_CT"/>
    <property type="match status" value="1"/>
</dbReference>
<dbReference type="PANTHER" id="PTHR42738:SF7">
    <property type="entry name" value="HYDROXYMETHYLGLUTARYL-COA LYASE"/>
    <property type="match status" value="1"/>
</dbReference>
<comment type="pathway">
    <text evidence="1">Metabolic intermediate metabolism; (S)-3-hydroxy-3-methylglutaryl-CoA degradation; acetoacetate from (S)-3-hydroxy-3-methylglutaryl-CoA: step 1/1.</text>
</comment>
<dbReference type="GO" id="GO:0006552">
    <property type="term" value="P:L-leucine catabolic process"/>
    <property type="evidence" value="ECO:0007669"/>
    <property type="project" value="TreeGrafter"/>
</dbReference>
<dbReference type="InterPro" id="IPR043594">
    <property type="entry name" value="HMGL"/>
</dbReference>
<evidence type="ECO:0000256" key="1">
    <source>
        <dbReference type="ARBA" id="ARBA00005143"/>
    </source>
</evidence>
<evidence type="ECO:0000256" key="3">
    <source>
        <dbReference type="ARBA" id="ARBA00012910"/>
    </source>
</evidence>
<dbReference type="Gene3D" id="3.20.20.70">
    <property type="entry name" value="Aldolase class I"/>
    <property type="match status" value="1"/>
</dbReference>
<dbReference type="EMBL" id="CP064781">
    <property type="protein sequence ID" value="QRJ64522.1"/>
    <property type="molecule type" value="Genomic_DNA"/>
</dbReference>
<keyword evidence="5 8" id="KW-0456">Lyase</keyword>
<dbReference type="KEGG" id="ares:IWH25_03985"/>
<dbReference type="PROSITE" id="PS01062">
    <property type="entry name" value="HMG_COA_LYASE"/>
    <property type="match status" value="1"/>
</dbReference>
<dbReference type="Proteomes" id="UP000663444">
    <property type="component" value="Chromosome"/>
</dbReference>
<dbReference type="GO" id="GO:0046872">
    <property type="term" value="F:metal ion binding"/>
    <property type="evidence" value="ECO:0007669"/>
    <property type="project" value="UniProtKB-KW"/>
</dbReference>
<keyword evidence="4" id="KW-0479">Metal-binding</keyword>
<sequence length="305" mass="32008">MSLPRSVKIVEVGPRDGLQNEKQLVPTAVKVELIERLADAGLPAVEATSFVSPKWVPQMGDNAEVMRTIRRKDGVAYPVLVPNLKGFDAAVEAGATEVAIFGAASEAFSQKNINCSIAESLKRFEPVVSAALALDLKVRGYVSCVVGCPYEGAVAPQKAAEVAQRLFEMGCYEVSLGDTIGVGNPASVQRMIEACARQVPMARLAGHYHDTYGMAIANIYASLQLGMRVFDSSVAGLGGCPYAAGASGNVATEDVVYLLNGLGIDTGIDMDKLLAAGQFILQHLGREPAAKAARALLAKRGAATA</sequence>
<dbReference type="CDD" id="cd07938">
    <property type="entry name" value="DRE_TIM_HMGL"/>
    <property type="match status" value="1"/>
</dbReference>
<evidence type="ECO:0000256" key="6">
    <source>
        <dbReference type="ARBA" id="ARBA00049877"/>
    </source>
</evidence>
<feature type="domain" description="Pyruvate carboxyltransferase" evidence="7">
    <location>
        <begin position="7"/>
        <end position="274"/>
    </location>
</feature>
<dbReference type="EC" id="4.1.3.4" evidence="3"/>
<evidence type="ECO:0000256" key="2">
    <source>
        <dbReference type="ARBA" id="ARBA00009405"/>
    </source>
</evidence>
<name>A0A974SQE5_9RHOO</name>
<evidence type="ECO:0000259" key="7">
    <source>
        <dbReference type="PROSITE" id="PS50991"/>
    </source>
</evidence>
<accession>A0A974SQE5</accession>
<dbReference type="NCBIfam" id="NF004283">
    <property type="entry name" value="PRK05692.1"/>
    <property type="match status" value="1"/>
</dbReference>
<evidence type="ECO:0000313" key="8">
    <source>
        <dbReference type="EMBL" id="QRJ64522.1"/>
    </source>
</evidence>